<name>A0A9P7NGL2_9HYPO</name>
<feature type="compositionally biased region" description="Polar residues" evidence="1">
    <location>
        <begin position="39"/>
        <end position="48"/>
    </location>
</feature>
<reference evidence="2" key="1">
    <citation type="journal article" date="2020" name="bioRxiv">
        <title>Whole genome comparisons of ergot fungi reveals the divergence and evolution of species within the genus Claviceps are the result of varying mechanisms driving genome evolution and host range expansion.</title>
        <authorList>
            <person name="Wyka S.A."/>
            <person name="Mondo S.J."/>
            <person name="Liu M."/>
            <person name="Dettman J."/>
            <person name="Nalam V."/>
            <person name="Broders K.D."/>
        </authorList>
    </citation>
    <scope>NUCLEOTIDE SEQUENCE</scope>
    <source>
        <strain evidence="2">CCC 602</strain>
    </source>
</reference>
<keyword evidence="3" id="KW-1185">Reference proteome</keyword>
<accession>A0A9P7NGL2</accession>
<comment type="caution">
    <text evidence="2">The sequence shown here is derived from an EMBL/GenBank/DDBJ whole genome shotgun (WGS) entry which is preliminary data.</text>
</comment>
<dbReference type="EMBL" id="SRPW01000217">
    <property type="protein sequence ID" value="KAG6016790.1"/>
    <property type="molecule type" value="Genomic_DNA"/>
</dbReference>
<feature type="non-terminal residue" evidence="2">
    <location>
        <position position="154"/>
    </location>
</feature>
<feature type="region of interest" description="Disordered" evidence="1">
    <location>
        <begin position="18"/>
        <end position="121"/>
    </location>
</feature>
<organism evidence="2 3">
    <name type="scientific">Claviceps pusilla</name>
    <dbReference type="NCBI Taxonomy" id="123648"/>
    <lineage>
        <taxon>Eukaryota</taxon>
        <taxon>Fungi</taxon>
        <taxon>Dikarya</taxon>
        <taxon>Ascomycota</taxon>
        <taxon>Pezizomycotina</taxon>
        <taxon>Sordariomycetes</taxon>
        <taxon>Hypocreomycetidae</taxon>
        <taxon>Hypocreales</taxon>
        <taxon>Clavicipitaceae</taxon>
        <taxon>Claviceps</taxon>
    </lineage>
</organism>
<evidence type="ECO:0000313" key="2">
    <source>
        <dbReference type="EMBL" id="KAG6016790.1"/>
    </source>
</evidence>
<protein>
    <submittedName>
        <fullName evidence="2">Uncharacterized protein</fullName>
    </submittedName>
</protein>
<dbReference type="AlphaFoldDB" id="A0A9P7NGL2"/>
<feature type="compositionally biased region" description="Polar residues" evidence="1">
    <location>
        <begin position="77"/>
        <end position="94"/>
    </location>
</feature>
<dbReference type="Proteomes" id="UP000748025">
    <property type="component" value="Unassembled WGS sequence"/>
</dbReference>
<gene>
    <name evidence="2" type="ORF">E4U43_003101</name>
</gene>
<evidence type="ECO:0000313" key="3">
    <source>
        <dbReference type="Proteomes" id="UP000748025"/>
    </source>
</evidence>
<proteinExistence type="predicted"/>
<sequence>MDKKRASRLLTIPQLTIPHILVNNEFGDGISEDSHGRTNEQPGWTPLSTGEGASDDNAPSITDLGVQEITHQHPLSDPQSPQAPASRQGSTSGFSFELYEPEDQHELDSQPVGNDRSSPIEARDMLDDSVWMESIRRSATIRRHEKGSYRFGDL</sequence>
<evidence type="ECO:0000256" key="1">
    <source>
        <dbReference type="SAM" id="MobiDB-lite"/>
    </source>
</evidence>